<dbReference type="EMBL" id="JAVKGS010000003">
    <property type="protein sequence ID" value="MDR5692757.1"/>
    <property type="molecule type" value="Genomic_DNA"/>
</dbReference>
<evidence type="ECO:0008006" key="3">
    <source>
        <dbReference type="Google" id="ProtNLM"/>
    </source>
</evidence>
<reference evidence="2" key="1">
    <citation type="submission" date="2023-07" db="EMBL/GenBank/DDBJ databases">
        <title>Description of three actinobacteria isolated from air of manufacturing shop in a pharmaceutical factory.</title>
        <authorList>
            <person name="Zhang D.-F."/>
        </authorList>
    </citation>
    <scope>NUCLEOTIDE SEQUENCE [LARGE SCALE GENOMIC DNA]</scope>
    <source>
        <strain evidence="2">CCTCC AB 2011122</strain>
    </source>
</reference>
<comment type="caution">
    <text evidence="1">The sequence shown here is derived from an EMBL/GenBank/DDBJ whole genome shotgun (WGS) entry which is preliminary data.</text>
</comment>
<dbReference type="RefSeq" id="WP_310521137.1">
    <property type="nucleotide sequence ID" value="NZ_BAABBS010000001.1"/>
</dbReference>
<gene>
    <name evidence="1" type="ORF">RH861_11870</name>
</gene>
<accession>A0ABU1FLX0</accession>
<dbReference type="Proteomes" id="UP001260072">
    <property type="component" value="Unassembled WGS sequence"/>
</dbReference>
<proteinExistence type="predicted"/>
<sequence length="418" mass="44159">MAGFRVSRRRSARDIEVHDAELAKRAGSALFAADERIRAVAEELGFAEAELGADAAARLGAALEMARRSLNEAFRLNRRNRDADPGSSAESRARSLQVIELCESVERVLAEHTAAVAEAAARLRRAPEIFAGVHADAEQLRARLPHARETLERLAARYARAALAPVAANAAEAEQLLAFAEHGVAVAARRRAAGQVDPASVALEASAAAVHRAAALLDAVDDFEVEALRAEASLAGAVDEARRALAAVPAEPHPYRVAEAIAELRAALADLPAVGVNIDPFAHLARVREAHAALDAALAPARERATSPVASVHHPHHVHHAIEDADRRLDAARDAIAGHPGWIGAEALTRLAESERIRTALAHCLGSPTETVAVIDADHGARVLAMARRVASLASEAVDLARRDVEAFRAQGRVAAAS</sequence>
<protein>
    <recommendedName>
        <fullName evidence="3">CHAD domain-containing protein</fullName>
    </recommendedName>
</protein>
<evidence type="ECO:0000313" key="1">
    <source>
        <dbReference type="EMBL" id="MDR5692757.1"/>
    </source>
</evidence>
<name>A0ABU1FLX0_9MICO</name>
<organism evidence="1 2">
    <name type="scientific">Agromyces indicus</name>
    <dbReference type="NCBI Taxonomy" id="758919"/>
    <lineage>
        <taxon>Bacteria</taxon>
        <taxon>Bacillati</taxon>
        <taxon>Actinomycetota</taxon>
        <taxon>Actinomycetes</taxon>
        <taxon>Micrococcales</taxon>
        <taxon>Microbacteriaceae</taxon>
        <taxon>Agromyces</taxon>
    </lineage>
</organism>
<keyword evidence="2" id="KW-1185">Reference proteome</keyword>
<evidence type="ECO:0000313" key="2">
    <source>
        <dbReference type="Proteomes" id="UP001260072"/>
    </source>
</evidence>